<evidence type="ECO:0000313" key="13">
    <source>
        <dbReference type="Proteomes" id="UP000094336"/>
    </source>
</evidence>
<evidence type="ECO:0000256" key="10">
    <source>
        <dbReference type="ARBA" id="ARBA00025387"/>
    </source>
</evidence>
<gene>
    <name evidence="12" type="ORF">BABINDRAFT_159155</name>
</gene>
<dbReference type="RefSeq" id="XP_018987931.1">
    <property type="nucleotide sequence ID" value="XM_019127493.1"/>
</dbReference>
<comment type="subcellular location">
    <subcellularLocation>
        <location evidence="1 11">Cytoplasm</location>
    </subcellularLocation>
</comment>
<accession>A0A1E3QY68</accession>
<dbReference type="AlphaFoldDB" id="A0A1E3QY68"/>
<evidence type="ECO:0000256" key="8">
    <source>
        <dbReference type="ARBA" id="ARBA00022917"/>
    </source>
</evidence>
<protein>
    <recommendedName>
        <fullName evidence="3 11">Cap-associated protein CAF20</fullName>
    </recommendedName>
</protein>
<evidence type="ECO:0000313" key="12">
    <source>
        <dbReference type="EMBL" id="ODQ82603.1"/>
    </source>
</evidence>
<keyword evidence="9 11" id="KW-0652">Protein synthesis inhibitor</keyword>
<evidence type="ECO:0000256" key="7">
    <source>
        <dbReference type="ARBA" id="ARBA00022845"/>
    </source>
</evidence>
<keyword evidence="6" id="KW-0597">Phosphoprotein</keyword>
<keyword evidence="7 11" id="KW-0810">Translation regulation</keyword>
<evidence type="ECO:0000256" key="9">
    <source>
        <dbReference type="ARBA" id="ARBA00023193"/>
    </source>
</evidence>
<sequence length="169" mass="19495">MAKYTEEELLAVQEKAVAPQGTIIDAFNQMVEEVKAFQAQHEKAHVRFHNGDSFLDENGEERFYFTHRRRSSRHSETKSNVRRQKIKEQLQTDDDGWSTLVKPKKSFGEEAVSERDEFRKSFKETQVKVRPNNKNISSSKPADPRDVVDKTARAFNAFDALVSDSEDSE</sequence>
<reference evidence="13" key="1">
    <citation type="submission" date="2016-05" db="EMBL/GenBank/DDBJ databases">
        <title>Comparative genomics of biotechnologically important yeasts.</title>
        <authorList>
            <consortium name="DOE Joint Genome Institute"/>
            <person name="Riley R."/>
            <person name="Haridas S."/>
            <person name="Wolfe K.H."/>
            <person name="Lopes M.R."/>
            <person name="Hittinger C.T."/>
            <person name="Goker M."/>
            <person name="Salamov A."/>
            <person name="Wisecaver J."/>
            <person name="Long T.M."/>
            <person name="Aerts A.L."/>
            <person name="Barry K."/>
            <person name="Choi C."/>
            <person name="Clum A."/>
            <person name="Coughlan A.Y."/>
            <person name="Deshpande S."/>
            <person name="Douglass A.P."/>
            <person name="Hanson S.J."/>
            <person name="Klenk H.-P."/>
            <person name="Labutti K."/>
            <person name="Lapidus A."/>
            <person name="Lindquist E."/>
            <person name="Lipzen A."/>
            <person name="Meier-Kolthoff J.P."/>
            <person name="Ohm R.A."/>
            <person name="Otillar R.P."/>
            <person name="Pangilinan J."/>
            <person name="Peng Y."/>
            <person name="Rokas A."/>
            <person name="Rosa C.A."/>
            <person name="Scheuner C."/>
            <person name="Sibirny A.A."/>
            <person name="Slot J.C."/>
            <person name="Stielow J.B."/>
            <person name="Sun H."/>
            <person name="Kurtzman C.P."/>
            <person name="Blackwell M."/>
            <person name="Grigoriev I.V."/>
            <person name="Jeffries T.W."/>
        </authorList>
    </citation>
    <scope>NUCLEOTIDE SEQUENCE [LARGE SCALE GENOMIC DNA]</scope>
    <source>
        <strain evidence="13">NRRL Y-12698</strain>
    </source>
</reference>
<evidence type="ECO:0000256" key="3">
    <source>
        <dbReference type="ARBA" id="ARBA00020270"/>
    </source>
</evidence>
<evidence type="ECO:0000256" key="5">
    <source>
        <dbReference type="ARBA" id="ARBA00022540"/>
    </source>
</evidence>
<evidence type="ECO:0000256" key="11">
    <source>
        <dbReference type="RuleBase" id="RU363005"/>
    </source>
</evidence>
<dbReference type="InterPro" id="IPR031456">
    <property type="entry name" value="Caf20"/>
</dbReference>
<dbReference type="GO" id="GO:0017148">
    <property type="term" value="P:negative regulation of translation"/>
    <property type="evidence" value="ECO:0007669"/>
    <property type="project" value="UniProtKB-UniRule"/>
</dbReference>
<dbReference type="Proteomes" id="UP000094336">
    <property type="component" value="Unassembled WGS sequence"/>
</dbReference>
<keyword evidence="5 11" id="KW-0396">Initiation factor</keyword>
<dbReference type="OrthoDB" id="3995390at2759"/>
<keyword evidence="8 11" id="KW-0648">Protein biosynthesis</keyword>
<dbReference type="EMBL" id="KV454426">
    <property type="protein sequence ID" value="ODQ82603.1"/>
    <property type="molecule type" value="Genomic_DNA"/>
</dbReference>
<dbReference type="STRING" id="984486.A0A1E3QY68"/>
<name>A0A1E3QY68_9ASCO</name>
<dbReference type="GeneID" id="30145346"/>
<keyword evidence="4 11" id="KW-0963">Cytoplasm</keyword>
<evidence type="ECO:0000256" key="1">
    <source>
        <dbReference type="ARBA" id="ARBA00004496"/>
    </source>
</evidence>
<dbReference type="GO" id="GO:0008190">
    <property type="term" value="F:eukaryotic initiation factor 4E binding"/>
    <property type="evidence" value="ECO:0007669"/>
    <property type="project" value="InterPro"/>
</dbReference>
<dbReference type="Pfam" id="PF17052">
    <property type="entry name" value="CAF20"/>
    <property type="match status" value="1"/>
</dbReference>
<comment type="function">
    <text evidence="10 11">Acts as an inhibitor of cap-dependent translation. Competes with eIF4G1 and EAP1 for binding to eIF4E and interferes with the formation of the eIF4F complex, inhibiting translation and stabilizing mRNA.</text>
</comment>
<evidence type="ECO:0000256" key="4">
    <source>
        <dbReference type="ARBA" id="ARBA00022490"/>
    </source>
</evidence>
<dbReference type="GO" id="GO:0003743">
    <property type="term" value="F:translation initiation factor activity"/>
    <property type="evidence" value="ECO:0007669"/>
    <property type="project" value="UniProtKB-KW"/>
</dbReference>
<organism evidence="12 13">
    <name type="scientific">Babjeviella inositovora NRRL Y-12698</name>
    <dbReference type="NCBI Taxonomy" id="984486"/>
    <lineage>
        <taxon>Eukaryota</taxon>
        <taxon>Fungi</taxon>
        <taxon>Dikarya</taxon>
        <taxon>Ascomycota</taxon>
        <taxon>Saccharomycotina</taxon>
        <taxon>Pichiomycetes</taxon>
        <taxon>Serinales incertae sedis</taxon>
        <taxon>Babjeviella</taxon>
    </lineage>
</organism>
<evidence type="ECO:0000256" key="2">
    <source>
        <dbReference type="ARBA" id="ARBA00006057"/>
    </source>
</evidence>
<evidence type="ECO:0000256" key="6">
    <source>
        <dbReference type="ARBA" id="ARBA00022553"/>
    </source>
</evidence>
<comment type="similarity">
    <text evidence="2 11">Belongs to the CAF20 family.</text>
</comment>
<dbReference type="GO" id="GO:0005737">
    <property type="term" value="C:cytoplasm"/>
    <property type="evidence" value="ECO:0007669"/>
    <property type="project" value="UniProtKB-SubCell"/>
</dbReference>
<proteinExistence type="inferred from homology"/>
<keyword evidence="13" id="KW-1185">Reference proteome</keyword>